<dbReference type="Pfam" id="PF00358">
    <property type="entry name" value="PTS_EIIA_1"/>
    <property type="match status" value="1"/>
</dbReference>
<dbReference type="GO" id="GO:0005737">
    <property type="term" value="C:cytoplasm"/>
    <property type="evidence" value="ECO:0007669"/>
    <property type="project" value="UniProtKB-SubCell"/>
</dbReference>
<gene>
    <name evidence="8" type="primary">crr</name>
    <name evidence="8" type="ordered locus">CD196_2507</name>
</gene>
<dbReference type="AlphaFoldDB" id="A0A0H3N4U3"/>
<keyword evidence="4 8" id="KW-0808">Transferase</keyword>
<keyword evidence="3" id="KW-0762">Sugar transport</keyword>
<protein>
    <submittedName>
        <fullName evidence="8">PTS system, glucose-specific IIa component</fullName>
        <ecNumber evidence="8">2.7.1.69</ecNumber>
    </submittedName>
</protein>
<keyword evidence="5" id="KW-0598">Phosphotransferase system</keyword>
<comment type="subcellular location">
    <subcellularLocation>
        <location evidence="1">Cytoplasm</location>
    </subcellularLocation>
</comment>
<dbReference type="InterPro" id="IPR001127">
    <property type="entry name" value="PTS_EIIA_1_perm"/>
</dbReference>
<name>A0A0H3N4U3_CLODC</name>
<dbReference type="EC" id="2.7.1.69" evidence="8"/>
<evidence type="ECO:0000259" key="7">
    <source>
        <dbReference type="PROSITE" id="PS51093"/>
    </source>
</evidence>
<accession>A0A0H3N4U3</accession>
<dbReference type="PANTHER" id="PTHR45008">
    <property type="entry name" value="PTS SYSTEM GLUCOSE-SPECIFIC EIIA COMPONENT"/>
    <property type="match status" value="1"/>
</dbReference>
<organism evidence="8 9">
    <name type="scientific">Clostridioides difficile (strain CD196)</name>
    <name type="common">Peptoclostridium difficile</name>
    <dbReference type="NCBI Taxonomy" id="645462"/>
    <lineage>
        <taxon>Bacteria</taxon>
        <taxon>Bacillati</taxon>
        <taxon>Bacillota</taxon>
        <taxon>Clostridia</taxon>
        <taxon>Peptostreptococcales</taxon>
        <taxon>Peptostreptococcaceae</taxon>
        <taxon>Clostridioides</taxon>
    </lineage>
</organism>
<evidence type="ECO:0000256" key="2">
    <source>
        <dbReference type="ARBA" id="ARBA00022448"/>
    </source>
</evidence>
<evidence type="ECO:0000256" key="1">
    <source>
        <dbReference type="ARBA" id="ARBA00004496"/>
    </source>
</evidence>
<evidence type="ECO:0000256" key="3">
    <source>
        <dbReference type="ARBA" id="ARBA00022597"/>
    </source>
</evidence>
<dbReference type="GO" id="GO:0016301">
    <property type="term" value="F:kinase activity"/>
    <property type="evidence" value="ECO:0007669"/>
    <property type="project" value="UniProtKB-KW"/>
</dbReference>
<evidence type="ECO:0000313" key="8">
    <source>
        <dbReference type="EMBL" id="CBA64807.1"/>
    </source>
</evidence>
<reference evidence="8 9" key="1">
    <citation type="journal article" date="2009" name="Genome Biol.">
        <title>Comparative genome and phenotypic analysis of Clostridium difficile 027 strains provides insight into the evolution of a hypervirulent bacterium.</title>
        <authorList>
            <person name="Stabler R.A."/>
            <person name="He M."/>
            <person name="Dawson L."/>
            <person name="Martin M."/>
            <person name="Valiente E."/>
            <person name="Corton C."/>
            <person name="Lawley T.D."/>
            <person name="Sebaihia M."/>
            <person name="Quail M.A."/>
            <person name="Rose G."/>
            <person name="Gerding D.N."/>
            <person name="Gibert M."/>
            <person name="Popoff M.R."/>
            <person name="Parkhill J."/>
            <person name="Dougan G."/>
            <person name="Wren B.W."/>
        </authorList>
    </citation>
    <scope>NUCLEOTIDE SEQUENCE [LARGE SCALE GENOMIC DNA]</scope>
    <source>
        <strain evidence="8 9">CD196</strain>
    </source>
</reference>
<keyword evidence="2" id="KW-0813">Transport</keyword>
<dbReference type="PROSITE" id="PS00371">
    <property type="entry name" value="PTS_EIIA_TYPE_1_HIS"/>
    <property type="match status" value="1"/>
</dbReference>
<dbReference type="Gene3D" id="2.70.70.10">
    <property type="entry name" value="Glucose Permease (Domain IIA)"/>
    <property type="match status" value="1"/>
</dbReference>
<evidence type="ECO:0000256" key="6">
    <source>
        <dbReference type="ARBA" id="ARBA00022777"/>
    </source>
</evidence>
<dbReference type="FunFam" id="2.70.70.10:FF:000001">
    <property type="entry name" value="PTS system glucose-specific IIA component"/>
    <property type="match status" value="1"/>
</dbReference>
<evidence type="ECO:0000313" key="9">
    <source>
        <dbReference type="Proteomes" id="UP000002068"/>
    </source>
</evidence>
<keyword evidence="6" id="KW-0418">Kinase</keyword>
<dbReference type="EMBL" id="FN538970">
    <property type="protein sequence ID" value="CBA64807.1"/>
    <property type="molecule type" value="Genomic_DNA"/>
</dbReference>
<evidence type="ECO:0000256" key="4">
    <source>
        <dbReference type="ARBA" id="ARBA00022679"/>
    </source>
</evidence>
<sequence>MENALVEKIDSLTNGEILDIEEVPDSVFSSKLMGDGFAIKSSDGLIYSPVDGTIGVIFPTKHAIIIKSKKSGVEILIHLGIETVNLEGNGFEVFVNVGDEVKAGEKLVKMDLEYIEKNCLSTISPVVFTNLEQNQKLSIKKGITTAKEENRVSILRYDIEKIG</sequence>
<dbReference type="GO" id="GO:0009401">
    <property type="term" value="P:phosphoenolpyruvate-dependent sugar phosphotransferase system"/>
    <property type="evidence" value="ECO:0007669"/>
    <property type="project" value="UniProtKB-KW"/>
</dbReference>
<evidence type="ECO:0000256" key="5">
    <source>
        <dbReference type="ARBA" id="ARBA00022683"/>
    </source>
</evidence>
<dbReference type="SUPFAM" id="SSF51261">
    <property type="entry name" value="Duplicated hybrid motif"/>
    <property type="match status" value="1"/>
</dbReference>
<feature type="domain" description="PTS EIIA type-1" evidence="7">
    <location>
        <begin position="25"/>
        <end position="130"/>
    </location>
</feature>
<dbReference type="InterPro" id="IPR050890">
    <property type="entry name" value="PTS_EIIA_component"/>
</dbReference>
<dbReference type="PANTHER" id="PTHR45008:SF1">
    <property type="entry name" value="PTS SYSTEM GLUCOSE-SPECIFIC EIIA COMPONENT"/>
    <property type="match status" value="1"/>
</dbReference>
<dbReference type="Proteomes" id="UP000002068">
    <property type="component" value="Chromosome"/>
</dbReference>
<dbReference type="PROSITE" id="PS51093">
    <property type="entry name" value="PTS_EIIA_TYPE_1"/>
    <property type="match status" value="1"/>
</dbReference>
<dbReference type="HOGENOM" id="CLU_012312_5_3_9"/>
<dbReference type="KEGG" id="cdc:CD196_2507"/>
<proteinExistence type="predicted"/>
<dbReference type="InterPro" id="IPR011055">
    <property type="entry name" value="Dup_hybrid_motif"/>
</dbReference>
<dbReference type="NCBIfam" id="TIGR00830">
    <property type="entry name" value="PTBA"/>
    <property type="match status" value="1"/>
</dbReference>